<name>A0ABN1UJ83_9ACTN</name>
<feature type="transmembrane region" description="Helical" evidence="1">
    <location>
        <begin position="70"/>
        <end position="99"/>
    </location>
</feature>
<keyword evidence="1" id="KW-0472">Membrane</keyword>
<feature type="transmembrane region" description="Helical" evidence="1">
    <location>
        <begin position="130"/>
        <end position="152"/>
    </location>
</feature>
<reference evidence="2 3" key="1">
    <citation type="journal article" date="2019" name="Int. J. Syst. Evol. Microbiol.">
        <title>The Global Catalogue of Microorganisms (GCM) 10K type strain sequencing project: providing services to taxonomists for standard genome sequencing and annotation.</title>
        <authorList>
            <consortium name="The Broad Institute Genomics Platform"/>
            <consortium name="The Broad Institute Genome Sequencing Center for Infectious Disease"/>
            <person name="Wu L."/>
            <person name="Ma J."/>
        </authorList>
    </citation>
    <scope>NUCLEOTIDE SEQUENCE [LARGE SCALE GENOMIC DNA]</scope>
    <source>
        <strain evidence="2 3">JCM 11813</strain>
    </source>
</reference>
<evidence type="ECO:0000313" key="2">
    <source>
        <dbReference type="EMBL" id="GAA1150863.1"/>
    </source>
</evidence>
<accession>A0ABN1UJ83</accession>
<gene>
    <name evidence="2" type="ORF">GCM10009606_31840</name>
</gene>
<feature type="transmembrane region" description="Helical" evidence="1">
    <location>
        <begin position="105"/>
        <end position="123"/>
    </location>
</feature>
<proteinExistence type="predicted"/>
<keyword evidence="1" id="KW-1133">Transmembrane helix</keyword>
<dbReference type="EMBL" id="BAAAJE010000016">
    <property type="protein sequence ID" value="GAA1150863.1"/>
    <property type="molecule type" value="Genomic_DNA"/>
</dbReference>
<comment type="caution">
    <text evidence="2">The sequence shown here is derived from an EMBL/GenBank/DDBJ whole genome shotgun (WGS) entry which is preliminary data.</text>
</comment>
<dbReference type="RefSeq" id="WP_343908573.1">
    <property type="nucleotide sequence ID" value="NZ_BAAAJE010000016.1"/>
</dbReference>
<evidence type="ECO:0000313" key="3">
    <source>
        <dbReference type="Proteomes" id="UP001499979"/>
    </source>
</evidence>
<dbReference type="Proteomes" id="UP001499979">
    <property type="component" value="Unassembled WGS sequence"/>
</dbReference>
<feature type="transmembrane region" description="Helical" evidence="1">
    <location>
        <begin position="12"/>
        <end position="28"/>
    </location>
</feature>
<keyword evidence="1" id="KW-0812">Transmembrane</keyword>
<organism evidence="2 3">
    <name type="scientific">Nocardioides aquiterrae</name>
    <dbReference type="NCBI Taxonomy" id="203799"/>
    <lineage>
        <taxon>Bacteria</taxon>
        <taxon>Bacillati</taxon>
        <taxon>Actinomycetota</taxon>
        <taxon>Actinomycetes</taxon>
        <taxon>Propionibacteriales</taxon>
        <taxon>Nocardioidaceae</taxon>
        <taxon>Nocardioides</taxon>
    </lineage>
</organism>
<sequence length="315" mass="33373">MRTLLWRHPRWILSAKTAVAAALAWLLVQPLGGFIHQYPYYAPLGAVVGMSTTVVSSLRASWQAAAAVSLGCLLAVGVQPLGFPILVDIALVVGVGTLLAASPPLGAMGGWVPTAALFALVLGHEHPVGYVAAYGGLLALGALVSVAVNAVFPQLPITPAAVAADQLREEVAGQLVELAEGLREGDIPAARALRHQTRRVDELISAVHEGQRANWRSRRWAETADRQFRLADAVIRLSDCVQEVAELVNVGTIDDRLRDDLAAAMVAVAELLRDGEDAEARAESAVRRLRAAVATDHLAAAAVTANLQRAVDAWR</sequence>
<evidence type="ECO:0000256" key="1">
    <source>
        <dbReference type="SAM" id="Phobius"/>
    </source>
</evidence>
<feature type="transmembrane region" description="Helical" evidence="1">
    <location>
        <begin position="40"/>
        <end position="58"/>
    </location>
</feature>
<evidence type="ECO:0008006" key="4">
    <source>
        <dbReference type="Google" id="ProtNLM"/>
    </source>
</evidence>
<protein>
    <recommendedName>
        <fullName evidence="4">FUSC family protein</fullName>
    </recommendedName>
</protein>
<keyword evidence="3" id="KW-1185">Reference proteome</keyword>